<name>A0ACA9P807_9GLOM</name>
<organism evidence="1 2">
    <name type="scientific">Cetraspora pellucida</name>
    <dbReference type="NCBI Taxonomy" id="1433469"/>
    <lineage>
        <taxon>Eukaryota</taxon>
        <taxon>Fungi</taxon>
        <taxon>Fungi incertae sedis</taxon>
        <taxon>Mucoromycota</taxon>
        <taxon>Glomeromycotina</taxon>
        <taxon>Glomeromycetes</taxon>
        <taxon>Diversisporales</taxon>
        <taxon>Gigasporaceae</taxon>
        <taxon>Cetraspora</taxon>
    </lineage>
</organism>
<dbReference type="Proteomes" id="UP000789366">
    <property type="component" value="Unassembled WGS sequence"/>
</dbReference>
<feature type="non-terminal residue" evidence="1">
    <location>
        <position position="1"/>
    </location>
</feature>
<evidence type="ECO:0000313" key="2">
    <source>
        <dbReference type="Proteomes" id="UP000789366"/>
    </source>
</evidence>
<gene>
    <name evidence="1" type="ORF">SPELUC_LOCUS10633</name>
</gene>
<accession>A0ACA9P807</accession>
<evidence type="ECO:0000313" key="1">
    <source>
        <dbReference type="EMBL" id="CAG8688741.1"/>
    </source>
</evidence>
<reference evidence="1" key="1">
    <citation type="submission" date="2021-06" db="EMBL/GenBank/DDBJ databases">
        <authorList>
            <person name="Kallberg Y."/>
            <person name="Tangrot J."/>
            <person name="Rosling A."/>
        </authorList>
    </citation>
    <scope>NUCLEOTIDE SEQUENCE</scope>
    <source>
        <strain evidence="1">28 12/20/2015</strain>
    </source>
</reference>
<sequence>ISQSAQGLRLSVSLDGTNFTDAKFPVNMQVAKNAFTVLKSVTSSIILHVTTSTQNLWGTILKSNSNGTDFVQSLEFANRNEQGSVDFEKMKGINGIALANVVGNVDELNMGGTRKKKLKSRITFNDGKHQNESLLCNYNLDCSLHLHGYTEREIPRDAFSSLSAVGLMMGVGNVGDYLTFYSDGDTFLTRDAGKTWIEVRKGAHLFEFCDQGAILIMVDDEGPTYNFLYSLDTGESWQQYNFTEPTKRVRVHAIATYPGGISNKFLLHGSYERDSNKEVIIYLDLSAKLPNKCTPSDFEQWKPIKDSECFFGENIAYHRKIFDHTCYIDDEIIHPIVTSNCSCTIQDYECDYNYIRNDKGSCVLAPNVESLESSMEEQCANGGTYWYKPSGYRKIPISKCSSSEDLSRSVESCPNALSALFVVLFVMSFCIIVGMFVAYVVYNRRSRYSGYSTTGRIRFRDPLSTILLLLSSISSIVTDLISSISSIRVPTFISRFFSGILTPSSRSRYQYSPLSQDDNHLEVTLDDYIDGE</sequence>
<proteinExistence type="predicted"/>
<keyword evidence="2" id="KW-1185">Reference proteome</keyword>
<protein>
    <submittedName>
        <fullName evidence="1">11974_t:CDS:1</fullName>
    </submittedName>
</protein>
<dbReference type="EMBL" id="CAJVPW010020342">
    <property type="protein sequence ID" value="CAG8688741.1"/>
    <property type="molecule type" value="Genomic_DNA"/>
</dbReference>
<comment type="caution">
    <text evidence="1">The sequence shown here is derived from an EMBL/GenBank/DDBJ whole genome shotgun (WGS) entry which is preliminary data.</text>
</comment>